<evidence type="ECO:0000313" key="4">
    <source>
        <dbReference type="Proteomes" id="UP001385951"/>
    </source>
</evidence>
<feature type="transmembrane region" description="Helical" evidence="1">
    <location>
        <begin position="266"/>
        <end position="287"/>
    </location>
</feature>
<protein>
    <recommendedName>
        <fullName evidence="2">DUF6533 domain-containing protein</fullName>
    </recommendedName>
</protein>
<dbReference type="Proteomes" id="UP001385951">
    <property type="component" value="Unassembled WGS sequence"/>
</dbReference>
<dbReference type="InterPro" id="IPR045340">
    <property type="entry name" value="DUF6533"/>
</dbReference>
<sequence length="322" mass="36331">MSVDGPNWITAHNARYTRPIICRSSMALSTTPIVALDLQSTIFGLLQDSRLTKSLWTASLALIFYETVLTFDLEHRFMWRGSLTWTHVPFVICRYWIPINILIVYLLSIGVIAHTTKTTCSFVYFWFAFACTVPMNIAIGAILIFRIYVLYSCRKWILIVLLSFFASCMTVQMTLFSLIGTRIQYVNVGQCFFDDIPSFAYLSLLPTLLCETVLFFLCVLKTVHVGRQAGTGLMYVLLRDSFVYYGGVACLGLINILMWALGRTSLFSTVPPLTLAIQSILCCRLVLNLRKAANSSNVALDSNTFELWPLSTMQFSQSVLGE</sequence>
<keyword evidence="1" id="KW-0812">Transmembrane</keyword>
<name>A0AAW0FN87_9APHY</name>
<dbReference type="AlphaFoldDB" id="A0AAW0FN87"/>
<feature type="transmembrane region" description="Helical" evidence="1">
    <location>
        <begin position="241"/>
        <end position="260"/>
    </location>
</feature>
<proteinExistence type="predicted"/>
<dbReference type="EMBL" id="JASBNA010000077">
    <property type="protein sequence ID" value="KAK7678130.1"/>
    <property type="molecule type" value="Genomic_DNA"/>
</dbReference>
<reference evidence="3 4" key="1">
    <citation type="submission" date="2022-09" db="EMBL/GenBank/DDBJ databases">
        <authorList>
            <person name="Palmer J.M."/>
        </authorList>
    </citation>
    <scope>NUCLEOTIDE SEQUENCE [LARGE SCALE GENOMIC DNA]</scope>
    <source>
        <strain evidence="3 4">DSM 7382</strain>
    </source>
</reference>
<gene>
    <name evidence="3" type="ORF">QCA50_018923</name>
</gene>
<keyword evidence="4" id="KW-1185">Reference proteome</keyword>
<feature type="transmembrane region" description="Helical" evidence="1">
    <location>
        <begin position="95"/>
        <end position="113"/>
    </location>
</feature>
<comment type="caution">
    <text evidence="3">The sequence shown here is derived from an EMBL/GenBank/DDBJ whole genome shotgun (WGS) entry which is preliminary data.</text>
</comment>
<accession>A0AAW0FN87</accession>
<dbReference type="Pfam" id="PF20151">
    <property type="entry name" value="DUF6533"/>
    <property type="match status" value="1"/>
</dbReference>
<organism evidence="3 4">
    <name type="scientific">Cerrena zonata</name>
    <dbReference type="NCBI Taxonomy" id="2478898"/>
    <lineage>
        <taxon>Eukaryota</taxon>
        <taxon>Fungi</taxon>
        <taxon>Dikarya</taxon>
        <taxon>Basidiomycota</taxon>
        <taxon>Agaricomycotina</taxon>
        <taxon>Agaricomycetes</taxon>
        <taxon>Polyporales</taxon>
        <taxon>Cerrenaceae</taxon>
        <taxon>Cerrena</taxon>
    </lineage>
</organism>
<keyword evidence="1" id="KW-0472">Membrane</keyword>
<feature type="transmembrane region" description="Helical" evidence="1">
    <location>
        <begin position="156"/>
        <end position="179"/>
    </location>
</feature>
<evidence type="ECO:0000313" key="3">
    <source>
        <dbReference type="EMBL" id="KAK7678130.1"/>
    </source>
</evidence>
<evidence type="ECO:0000259" key="2">
    <source>
        <dbReference type="Pfam" id="PF20151"/>
    </source>
</evidence>
<keyword evidence="1" id="KW-1133">Transmembrane helix</keyword>
<feature type="transmembrane region" description="Helical" evidence="1">
    <location>
        <begin position="199"/>
        <end position="220"/>
    </location>
</feature>
<feature type="transmembrane region" description="Helical" evidence="1">
    <location>
        <begin position="125"/>
        <end position="149"/>
    </location>
</feature>
<evidence type="ECO:0000256" key="1">
    <source>
        <dbReference type="SAM" id="Phobius"/>
    </source>
</evidence>
<feature type="domain" description="DUF6533" evidence="2">
    <location>
        <begin position="57"/>
        <end position="99"/>
    </location>
</feature>